<dbReference type="EMBL" id="BSWK01000009">
    <property type="protein sequence ID" value="GMB86424.1"/>
    <property type="molecule type" value="Genomic_DNA"/>
</dbReference>
<evidence type="ECO:0000313" key="3">
    <source>
        <dbReference type="EMBL" id="GMB86424.1"/>
    </source>
</evidence>
<accession>A0AAV5PHM2</accession>
<evidence type="ECO:0000313" key="2">
    <source>
        <dbReference type="EMBL" id="GMB86041.1"/>
    </source>
</evidence>
<proteinExistence type="predicted"/>
<reference evidence="2" key="1">
    <citation type="submission" date="2023-04" db="EMBL/GenBank/DDBJ databases">
        <title>Draft genome sequences of Lactobacillus delbrueckii subsp. bulgaricus ME-900 and ME-901 with improved acid tolerance.</title>
        <authorList>
            <person name="Ishida T."/>
            <person name="Yamamoto E."/>
            <person name="Koizumi A."/>
            <person name="Fujiwara S."/>
            <person name="Makino S."/>
            <person name="Kano H."/>
            <person name="Kimura K."/>
        </authorList>
    </citation>
    <scope>NUCLEOTIDE SEQUENCE</scope>
    <source>
        <strain evidence="2">ME-900</strain>
    </source>
</reference>
<protein>
    <recommendedName>
        <fullName evidence="1">Transposase putative helix-turn-helix domain-containing protein</fullName>
    </recommendedName>
</protein>
<organism evidence="2 4">
    <name type="scientific">Lactobacillus delbrueckii subsp. bulgaricus</name>
    <dbReference type="NCBI Taxonomy" id="1585"/>
    <lineage>
        <taxon>Bacteria</taxon>
        <taxon>Bacillati</taxon>
        <taxon>Bacillota</taxon>
        <taxon>Bacilli</taxon>
        <taxon>Lactobacillales</taxon>
        <taxon>Lactobacillaceae</taxon>
        <taxon>Lactobacillus</taxon>
    </lineage>
</organism>
<dbReference type="Pfam" id="PF12323">
    <property type="entry name" value="HTH_OrfB_IS605"/>
    <property type="match status" value="1"/>
</dbReference>
<evidence type="ECO:0000313" key="4">
    <source>
        <dbReference type="Proteomes" id="UP001165243"/>
    </source>
</evidence>
<dbReference type="EMBL" id="BSWK01000003">
    <property type="protein sequence ID" value="GMB86041.1"/>
    <property type="molecule type" value="Genomic_DNA"/>
</dbReference>
<name>A0AAV5PHM2_LACDE</name>
<evidence type="ECO:0000259" key="1">
    <source>
        <dbReference type="Pfam" id="PF12323"/>
    </source>
</evidence>
<comment type="caution">
    <text evidence="2">The sequence shown here is derived from an EMBL/GenBank/DDBJ whole genome shotgun (WGS) entry which is preliminary data.</text>
</comment>
<dbReference type="AlphaFoldDB" id="A0AAV5PHM2"/>
<gene>
    <name evidence="2" type="ORF">ME0900_04130</name>
    <name evidence="3" type="ORF">ME0900_07970</name>
</gene>
<sequence length="85" mass="10381">MATKRTHVYRLYPDATMAHVLDQWCDYRRYCYNKALELWNATYSEYRMLVSPEILAEFKKPKEERQFTEEQNLFISRYYPTAALI</sequence>
<dbReference type="RefSeq" id="WP_035174588.1">
    <property type="nucleotide sequence ID" value="NZ_BJMY01000054.1"/>
</dbReference>
<dbReference type="Proteomes" id="UP001165243">
    <property type="component" value="Unassembled WGS sequence"/>
</dbReference>
<feature type="domain" description="Transposase putative helix-turn-helix" evidence="1">
    <location>
        <begin position="1"/>
        <end position="46"/>
    </location>
</feature>
<dbReference type="InterPro" id="IPR021027">
    <property type="entry name" value="Transposase_put_HTH"/>
</dbReference>